<accession>A0A955IXD6</accession>
<dbReference type="EMBL" id="JAGQNY010000019">
    <property type="protein sequence ID" value="MCA9302450.1"/>
    <property type="molecule type" value="Genomic_DNA"/>
</dbReference>
<gene>
    <name evidence="6" type="ORF">KDA10_03800</name>
</gene>
<dbReference type="InterPro" id="IPR001537">
    <property type="entry name" value="SpoU_MeTrfase"/>
</dbReference>
<organism evidence="6 7">
    <name type="scientific">candidate division WWE3 bacterium</name>
    <dbReference type="NCBI Taxonomy" id="2053526"/>
    <lineage>
        <taxon>Bacteria</taxon>
        <taxon>Katanobacteria</taxon>
    </lineage>
</organism>
<evidence type="ECO:0000259" key="5">
    <source>
        <dbReference type="Pfam" id="PF22435"/>
    </source>
</evidence>
<reference evidence="6" key="2">
    <citation type="journal article" date="2021" name="Microbiome">
        <title>Successional dynamics and alternative stable states in a saline activated sludge microbial community over 9 years.</title>
        <authorList>
            <person name="Wang Y."/>
            <person name="Ye J."/>
            <person name="Ju F."/>
            <person name="Liu L."/>
            <person name="Boyd J.A."/>
            <person name="Deng Y."/>
            <person name="Parks D.H."/>
            <person name="Jiang X."/>
            <person name="Yin X."/>
            <person name="Woodcroft B.J."/>
            <person name="Tyson G.W."/>
            <person name="Hugenholtz P."/>
            <person name="Polz M.F."/>
            <person name="Zhang T."/>
        </authorList>
    </citation>
    <scope>NUCLEOTIDE SEQUENCE</scope>
    <source>
        <strain evidence="6">HKST-UBA80</strain>
    </source>
</reference>
<dbReference type="PANTHER" id="PTHR43191">
    <property type="entry name" value="RRNA METHYLTRANSFERASE 3"/>
    <property type="match status" value="1"/>
</dbReference>
<evidence type="ECO:0000256" key="1">
    <source>
        <dbReference type="ARBA" id="ARBA00007228"/>
    </source>
</evidence>
<dbReference type="Gene3D" id="3.30.1330.30">
    <property type="match status" value="1"/>
</dbReference>
<comment type="similarity">
    <text evidence="1">Belongs to the class IV-like SAM-binding methyltransferase superfamily. RNA methyltransferase TrmH family.</text>
</comment>
<dbReference type="GO" id="GO:0006396">
    <property type="term" value="P:RNA processing"/>
    <property type="evidence" value="ECO:0007669"/>
    <property type="project" value="InterPro"/>
</dbReference>
<dbReference type="Proteomes" id="UP000714817">
    <property type="component" value="Unassembled WGS sequence"/>
</dbReference>
<dbReference type="Pfam" id="PF22435">
    <property type="entry name" value="MRM3-like_sub_bind"/>
    <property type="match status" value="1"/>
</dbReference>
<reference evidence="6" key="1">
    <citation type="submission" date="2020-04" db="EMBL/GenBank/DDBJ databases">
        <authorList>
            <person name="Zhang T."/>
        </authorList>
    </citation>
    <scope>NUCLEOTIDE SEQUENCE</scope>
    <source>
        <strain evidence="6">HKST-UBA80</strain>
    </source>
</reference>
<protein>
    <submittedName>
        <fullName evidence="6">RNA methyltransferase</fullName>
    </submittedName>
</protein>
<evidence type="ECO:0000313" key="6">
    <source>
        <dbReference type="EMBL" id="MCA9302450.1"/>
    </source>
</evidence>
<dbReference type="AlphaFoldDB" id="A0A955IXD6"/>
<feature type="domain" description="MRM3-like substrate binding" evidence="5">
    <location>
        <begin position="8"/>
        <end position="100"/>
    </location>
</feature>
<dbReference type="PANTHER" id="PTHR43191:SF2">
    <property type="entry name" value="RRNA METHYLTRANSFERASE 3, MITOCHONDRIAL"/>
    <property type="match status" value="1"/>
</dbReference>
<dbReference type="GO" id="GO:0003723">
    <property type="term" value="F:RNA binding"/>
    <property type="evidence" value="ECO:0007669"/>
    <property type="project" value="InterPro"/>
</dbReference>
<dbReference type="SUPFAM" id="SSF55315">
    <property type="entry name" value="L30e-like"/>
    <property type="match status" value="1"/>
</dbReference>
<dbReference type="InterPro" id="IPR051259">
    <property type="entry name" value="rRNA_Methyltransferase"/>
</dbReference>
<dbReference type="SUPFAM" id="SSF75217">
    <property type="entry name" value="alpha/beta knot"/>
    <property type="match status" value="1"/>
</dbReference>
<dbReference type="InterPro" id="IPR029028">
    <property type="entry name" value="Alpha/beta_knot_MTases"/>
</dbReference>
<feature type="domain" description="tRNA/rRNA methyltransferase SpoU type" evidence="4">
    <location>
        <begin position="119"/>
        <end position="258"/>
    </location>
</feature>
<comment type="caution">
    <text evidence="6">The sequence shown here is derived from an EMBL/GenBank/DDBJ whole genome shotgun (WGS) entry which is preliminary data.</text>
</comment>
<dbReference type="InterPro" id="IPR029064">
    <property type="entry name" value="Ribosomal_eL30-like_sf"/>
</dbReference>
<sequence length="265" mass="29207">MFISSLQNKTIKEVSKLKNKKYRDKALLVPVEELQSIAFAMQNGFTIAKVFYCRSILNIKFGDLQALDMFVKIPCELTEVSQEVFMKITSAAKNPSGIIALVKQRDASLVKHTPNFGDLYLAAEGIEQPYNLGALIRLADNVGAKGVFLCDVRADLYDPETVRSSLGTIFCLKIFRTTSVEVANWCRINDLKTCITSPGAKLSCFDTDLTKCSVVVVGAEHGGLSKFWLDKADIKIKIPMYGQAESLSVSSSAAISLYELVRQKG</sequence>
<dbReference type="InterPro" id="IPR053888">
    <property type="entry name" value="MRM3-like_sub_bind"/>
</dbReference>
<evidence type="ECO:0000313" key="7">
    <source>
        <dbReference type="Proteomes" id="UP000714817"/>
    </source>
</evidence>
<proteinExistence type="inferred from homology"/>
<name>A0A955IXD6_UNCKA</name>
<dbReference type="GO" id="GO:0032259">
    <property type="term" value="P:methylation"/>
    <property type="evidence" value="ECO:0007669"/>
    <property type="project" value="UniProtKB-KW"/>
</dbReference>
<keyword evidence="2 6" id="KW-0489">Methyltransferase</keyword>
<keyword evidence="3" id="KW-0808">Transferase</keyword>
<evidence type="ECO:0000259" key="4">
    <source>
        <dbReference type="Pfam" id="PF00588"/>
    </source>
</evidence>
<evidence type="ECO:0000256" key="2">
    <source>
        <dbReference type="ARBA" id="ARBA00022603"/>
    </source>
</evidence>
<dbReference type="GO" id="GO:0008173">
    <property type="term" value="F:RNA methyltransferase activity"/>
    <property type="evidence" value="ECO:0007669"/>
    <property type="project" value="InterPro"/>
</dbReference>
<dbReference type="Gene3D" id="3.40.1280.10">
    <property type="match status" value="1"/>
</dbReference>
<evidence type="ECO:0000256" key="3">
    <source>
        <dbReference type="ARBA" id="ARBA00022679"/>
    </source>
</evidence>
<dbReference type="Pfam" id="PF00588">
    <property type="entry name" value="SpoU_methylase"/>
    <property type="match status" value="1"/>
</dbReference>
<dbReference type="InterPro" id="IPR029026">
    <property type="entry name" value="tRNA_m1G_MTases_N"/>
</dbReference>